<sequence length="89" mass="9548">MRGGGDIRFRTVPSDGFTPLCHFVTYPPQGGRWGARGGLVSISPLEGEMPDRAEGGIVRPNQPAPSFSAARHILPAGEKREQTGCDRIC</sequence>
<name>A0ABU0BMY7_9HYPH</name>
<gene>
    <name evidence="1" type="ORF">QO002_001756</name>
</gene>
<keyword evidence="2" id="KW-1185">Reference proteome</keyword>
<proteinExistence type="predicted"/>
<evidence type="ECO:0000313" key="2">
    <source>
        <dbReference type="Proteomes" id="UP001230207"/>
    </source>
</evidence>
<evidence type="ECO:0008006" key="3">
    <source>
        <dbReference type="Google" id="ProtNLM"/>
    </source>
</evidence>
<organism evidence="1 2">
    <name type="scientific">Pararhizobium capsulatum DSM 1112</name>
    <dbReference type="NCBI Taxonomy" id="1121113"/>
    <lineage>
        <taxon>Bacteria</taxon>
        <taxon>Pseudomonadati</taxon>
        <taxon>Pseudomonadota</taxon>
        <taxon>Alphaproteobacteria</taxon>
        <taxon>Hyphomicrobiales</taxon>
        <taxon>Rhizobiaceae</taxon>
        <taxon>Rhizobium/Agrobacterium group</taxon>
        <taxon>Pararhizobium</taxon>
    </lineage>
</organism>
<evidence type="ECO:0000313" key="1">
    <source>
        <dbReference type="EMBL" id="MDQ0319618.1"/>
    </source>
</evidence>
<accession>A0ABU0BMY7</accession>
<reference evidence="1 2" key="1">
    <citation type="submission" date="2023-07" db="EMBL/GenBank/DDBJ databases">
        <title>Genomic Encyclopedia of Type Strains, Phase IV (KMG-IV): sequencing the most valuable type-strain genomes for metagenomic binning, comparative biology and taxonomic classification.</title>
        <authorList>
            <person name="Goeker M."/>
        </authorList>
    </citation>
    <scope>NUCLEOTIDE SEQUENCE [LARGE SCALE GENOMIC DNA]</scope>
    <source>
        <strain evidence="1 2">DSM 1112</strain>
    </source>
</reference>
<comment type="caution">
    <text evidence="1">The sequence shown here is derived from an EMBL/GenBank/DDBJ whole genome shotgun (WGS) entry which is preliminary data.</text>
</comment>
<protein>
    <recommendedName>
        <fullName evidence="3">Propionyl-coenzyme A carboxylase alpha polypeptide</fullName>
    </recommendedName>
</protein>
<dbReference type="EMBL" id="JAUSVF010000001">
    <property type="protein sequence ID" value="MDQ0319618.1"/>
    <property type="molecule type" value="Genomic_DNA"/>
</dbReference>
<dbReference type="Proteomes" id="UP001230207">
    <property type="component" value="Unassembled WGS sequence"/>
</dbReference>